<keyword evidence="2" id="KW-1185">Reference proteome</keyword>
<gene>
    <name evidence="1" type="ORF">PVAP13_3KG507401</name>
</gene>
<reference evidence="1" key="1">
    <citation type="submission" date="2020-05" db="EMBL/GenBank/DDBJ databases">
        <title>WGS assembly of Panicum virgatum.</title>
        <authorList>
            <person name="Lovell J.T."/>
            <person name="Jenkins J."/>
            <person name="Shu S."/>
            <person name="Juenger T.E."/>
            <person name="Schmutz J."/>
        </authorList>
    </citation>
    <scope>NUCLEOTIDE SEQUENCE</scope>
    <source>
        <strain evidence="1">AP13</strain>
    </source>
</reference>
<name>A0A8T0V940_PANVG</name>
<protein>
    <submittedName>
        <fullName evidence="1">Uncharacterized protein</fullName>
    </submittedName>
</protein>
<dbReference type="Proteomes" id="UP000823388">
    <property type="component" value="Chromosome 3K"/>
</dbReference>
<dbReference type="EMBL" id="CM029041">
    <property type="protein sequence ID" value="KAG2629854.1"/>
    <property type="molecule type" value="Genomic_DNA"/>
</dbReference>
<organism evidence="1 2">
    <name type="scientific">Panicum virgatum</name>
    <name type="common">Blackwell switchgrass</name>
    <dbReference type="NCBI Taxonomy" id="38727"/>
    <lineage>
        <taxon>Eukaryota</taxon>
        <taxon>Viridiplantae</taxon>
        <taxon>Streptophyta</taxon>
        <taxon>Embryophyta</taxon>
        <taxon>Tracheophyta</taxon>
        <taxon>Spermatophyta</taxon>
        <taxon>Magnoliopsida</taxon>
        <taxon>Liliopsida</taxon>
        <taxon>Poales</taxon>
        <taxon>Poaceae</taxon>
        <taxon>PACMAD clade</taxon>
        <taxon>Panicoideae</taxon>
        <taxon>Panicodae</taxon>
        <taxon>Paniceae</taxon>
        <taxon>Panicinae</taxon>
        <taxon>Panicum</taxon>
        <taxon>Panicum sect. Hiantes</taxon>
    </lineage>
</organism>
<proteinExistence type="predicted"/>
<dbReference type="AlphaFoldDB" id="A0A8T0V940"/>
<evidence type="ECO:0000313" key="1">
    <source>
        <dbReference type="EMBL" id="KAG2629854.1"/>
    </source>
</evidence>
<comment type="caution">
    <text evidence="1">The sequence shown here is derived from an EMBL/GenBank/DDBJ whole genome shotgun (WGS) entry which is preliminary data.</text>
</comment>
<accession>A0A8T0V940</accession>
<evidence type="ECO:0000313" key="2">
    <source>
        <dbReference type="Proteomes" id="UP000823388"/>
    </source>
</evidence>
<sequence length="125" mass="12910">MRLSATSCFFSLPVVGRAARAEGGGGDKAGVEDAVVLEAVHVVGEEAEHGGRAVALGEPAAVAWSGDDAAPPSAHGGGADEAHGVIRRQAEEALLDELVHQRLVGRHAACLARHGGAPRRRRRRT</sequence>